<organism evidence="1 2">
    <name type="scientific">Corallococcus carmarthensis</name>
    <dbReference type="NCBI Taxonomy" id="2316728"/>
    <lineage>
        <taxon>Bacteria</taxon>
        <taxon>Pseudomonadati</taxon>
        <taxon>Myxococcota</taxon>
        <taxon>Myxococcia</taxon>
        <taxon>Myxococcales</taxon>
        <taxon>Cystobacterineae</taxon>
        <taxon>Myxococcaceae</taxon>
        <taxon>Corallococcus</taxon>
    </lineage>
</organism>
<reference evidence="2" key="1">
    <citation type="submission" date="2018-09" db="EMBL/GenBank/DDBJ databases">
        <authorList>
            <person name="Livingstone P.G."/>
            <person name="Whitworth D.E."/>
        </authorList>
    </citation>
    <scope>NUCLEOTIDE SEQUENCE [LARGE SCALE GENOMIC DNA]</scope>
    <source>
        <strain evidence="2">CA043D</strain>
    </source>
</reference>
<evidence type="ECO:0000313" key="1">
    <source>
        <dbReference type="EMBL" id="RKH03047.1"/>
    </source>
</evidence>
<evidence type="ECO:0000313" key="2">
    <source>
        <dbReference type="Proteomes" id="UP000268313"/>
    </source>
</evidence>
<name>A0A3A8K6Y6_9BACT</name>
<accession>A0A3A8K6Y6</accession>
<protein>
    <submittedName>
        <fullName evidence="1">Uncharacterized protein</fullName>
    </submittedName>
</protein>
<dbReference type="EMBL" id="RAWE01000046">
    <property type="protein sequence ID" value="RKH03047.1"/>
    <property type="molecule type" value="Genomic_DNA"/>
</dbReference>
<dbReference type="Proteomes" id="UP000268313">
    <property type="component" value="Unassembled WGS sequence"/>
</dbReference>
<dbReference type="AlphaFoldDB" id="A0A3A8K6Y6"/>
<keyword evidence="2" id="KW-1185">Reference proteome</keyword>
<sequence>MGWEFQQRQLHPHDDTILDLTRCRAGSWLALAQGVIKGFQRIIGQGGDIAVVFGGFPRAMRTSAAFRAAGPWVFSTQSR</sequence>
<proteinExistence type="predicted"/>
<gene>
    <name evidence="1" type="ORF">D7X32_15130</name>
</gene>
<comment type="caution">
    <text evidence="1">The sequence shown here is derived from an EMBL/GenBank/DDBJ whole genome shotgun (WGS) entry which is preliminary data.</text>
</comment>